<accession>A0A976SI36</accession>
<protein>
    <submittedName>
        <fullName evidence="1">Uncharacterized protein</fullName>
    </submittedName>
</protein>
<proteinExistence type="predicted"/>
<keyword evidence="1" id="KW-0933">Apicoplast</keyword>
<evidence type="ECO:0000313" key="2">
    <source>
        <dbReference type="Proteomes" id="UP000244811"/>
    </source>
</evidence>
<name>A0A976SI36_THEOR</name>
<keyword evidence="1" id="KW-0934">Plastid</keyword>
<geneLocation type="apicoplast" evidence="1"/>
<sequence>MFNKVIIKKNTINSIYHCLKHKFNKKYKKIQKINKYSTIYNPRKEINIYKSVTVHKNKFYTNK</sequence>
<dbReference type="EMBL" id="CP102584">
    <property type="protein sequence ID" value="UVC46362.1"/>
    <property type="molecule type" value="Genomic_DNA"/>
</dbReference>
<dbReference type="AlphaFoldDB" id="A0A976SI36"/>
<gene>
    <name evidence="1" type="ORF">MACK_004152</name>
</gene>
<dbReference type="Proteomes" id="UP000244811">
    <property type="component" value="Apicoplast Pltd"/>
</dbReference>
<evidence type="ECO:0000313" key="1">
    <source>
        <dbReference type="EMBL" id="UVC46362.1"/>
    </source>
</evidence>
<organism evidence="1 2">
    <name type="scientific">Theileria orientalis</name>
    <dbReference type="NCBI Taxonomy" id="68886"/>
    <lineage>
        <taxon>Eukaryota</taxon>
        <taxon>Sar</taxon>
        <taxon>Alveolata</taxon>
        <taxon>Apicomplexa</taxon>
        <taxon>Aconoidasida</taxon>
        <taxon>Piroplasmida</taxon>
        <taxon>Theileriidae</taxon>
        <taxon>Theileria</taxon>
    </lineage>
</organism>
<reference evidence="1" key="1">
    <citation type="submission" date="2022-07" db="EMBL/GenBank/DDBJ databases">
        <title>Chromosomal assemblies of T. orientalis with long-read sequencing.</title>
        <authorList>
            <person name="Yam J."/>
            <person name="Bogema D.R."/>
            <person name="Micallef M.L."/>
            <person name="Djordjevic S."/>
            <person name="Jenkins C."/>
        </authorList>
    </citation>
    <scope>NUCLEOTIDE SEQUENCE</scope>
    <source>
        <strain evidence="1">Goon Nure</strain>
    </source>
</reference>